<dbReference type="Pfam" id="PF01436">
    <property type="entry name" value="NHL"/>
    <property type="match status" value="1"/>
</dbReference>
<dbReference type="OrthoDB" id="654191at2759"/>
<dbReference type="InterPro" id="IPR011042">
    <property type="entry name" value="6-blade_b-propeller_TolB-like"/>
</dbReference>
<evidence type="ECO:0000256" key="1">
    <source>
        <dbReference type="ARBA" id="ARBA00022729"/>
    </source>
</evidence>
<dbReference type="Gene3D" id="2.120.10.30">
    <property type="entry name" value="TolB, C-terminal domain"/>
    <property type="match status" value="2"/>
</dbReference>
<dbReference type="AlphaFoldDB" id="A0A815ZFK3"/>
<feature type="repeat" description="NHL" evidence="4">
    <location>
        <begin position="432"/>
        <end position="469"/>
    </location>
</feature>
<protein>
    <submittedName>
        <fullName evidence="7">Uncharacterized protein</fullName>
    </submittedName>
</protein>
<dbReference type="Proteomes" id="UP000663852">
    <property type="component" value="Unassembled WGS sequence"/>
</dbReference>
<dbReference type="PANTHER" id="PTHR10680">
    <property type="entry name" value="PEPTIDYL-GLYCINE ALPHA-AMIDATING MONOOXYGENASE"/>
    <property type="match status" value="1"/>
</dbReference>
<keyword evidence="3" id="KW-0325">Glycoprotein</keyword>
<keyword evidence="8" id="KW-1185">Reference proteome</keyword>
<feature type="coiled-coil region" evidence="5">
    <location>
        <begin position="103"/>
        <end position="151"/>
    </location>
</feature>
<evidence type="ECO:0000313" key="8">
    <source>
        <dbReference type="Proteomes" id="UP000663828"/>
    </source>
</evidence>
<evidence type="ECO:0000256" key="3">
    <source>
        <dbReference type="ARBA" id="ARBA00023180"/>
    </source>
</evidence>
<evidence type="ECO:0000256" key="5">
    <source>
        <dbReference type="SAM" id="Coils"/>
    </source>
</evidence>
<evidence type="ECO:0000256" key="4">
    <source>
        <dbReference type="PROSITE-ProRule" id="PRU00504"/>
    </source>
</evidence>
<gene>
    <name evidence="6" type="ORF">EDS130_LOCUS32596</name>
    <name evidence="7" type="ORF">XAT740_LOCUS45871</name>
</gene>
<keyword evidence="1" id="KW-0732">Signal</keyword>
<evidence type="ECO:0000256" key="2">
    <source>
        <dbReference type="ARBA" id="ARBA00022737"/>
    </source>
</evidence>
<keyword evidence="2" id="KW-0677">Repeat</keyword>
<dbReference type="EMBL" id="CAJNOR010006064">
    <property type="protein sequence ID" value="CAF1584450.1"/>
    <property type="molecule type" value="Genomic_DNA"/>
</dbReference>
<feature type="repeat" description="NHL" evidence="4">
    <location>
        <begin position="382"/>
        <end position="413"/>
    </location>
</feature>
<dbReference type="EMBL" id="CAJNOJ010000251">
    <property type="protein sequence ID" value="CAF1338448.1"/>
    <property type="molecule type" value="Genomic_DNA"/>
</dbReference>
<dbReference type="PANTHER" id="PTHR10680:SF28">
    <property type="entry name" value="SMP-30_GLUCONOLACTONASE_LRE-LIKE REGION DOMAIN-CONTAINING PROTEIN"/>
    <property type="match status" value="1"/>
</dbReference>
<dbReference type="Proteomes" id="UP000663828">
    <property type="component" value="Unassembled WGS sequence"/>
</dbReference>
<reference evidence="7" key="1">
    <citation type="submission" date="2021-02" db="EMBL/GenBank/DDBJ databases">
        <authorList>
            <person name="Nowell W R."/>
        </authorList>
    </citation>
    <scope>NUCLEOTIDE SEQUENCE</scope>
</reference>
<dbReference type="InterPro" id="IPR001258">
    <property type="entry name" value="NHL_repeat"/>
</dbReference>
<dbReference type="PROSITE" id="PS51125">
    <property type="entry name" value="NHL"/>
    <property type="match status" value="2"/>
</dbReference>
<dbReference type="GO" id="GO:0005576">
    <property type="term" value="C:extracellular region"/>
    <property type="evidence" value="ECO:0007669"/>
    <property type="project" value="TreeGrafter"/>
</dbReference>
<organism evidence="7 8">
    <name type="scientific">Adineta ricciae</name>
    <name type="common">Rotifer</name>
    <dbReference type="NCBI Taxonomy" id="249248"/>
    <lineage>
        <taxon>Eukaryota</taxon>
        <taxon>Metazoa</taxon>
        <taxon>Spiralia</taxon>
        <taxon>Gnathifera</taxon>
        <taxon>Rotifera</taxon>
        <taxon>Eurotatoria</taxon>
        <taxon>Bdelloidea</taxon>
        <taxon>Adinetida</taxon>
        <taxon>Adinetidae</taxon>
        <taxon>Adineta</taxon>
    </lineage>
</organism>
<evidence type="ECO:0000313" key="7">
    <source>
        <dbReference type="EMBL" id="CAF1584450.1"/>
    </source>
</evidence>
<keyword evidence="5" id="KW-0175">Coiled coil</keyword>
<sequence length="470" mass="54577">MTTNKTQCFLCKKYKFTYSCRGCSNEFYFDDLKKHRQDLTKEFNTIINNFDQFRQNLQQTKENQQNSSLFIEIDQWEKNSIEIIRQTAQQCRQTFLKETNGFLIDIEEKFNKLIREIKEIQEENEANEMNLKDLKEKLREITKEFNDSSEIFLKQGSQTFITRISVKSTRKSKLKKWNQNGSTICGGNGKGEELNQLSGPQGIFIDKHQNIFIADVWNHRIVRWKRNENRGTVVAGGKGKGNSWNQLDQPTDVIFDEQNNSIIVADYGNRRVMRWFFNENQPEILIDNIRCLRLTMDKFGFVYVSDREKDEVRRWKMGEKGEGTLVAGGNGRGDKLNQFNLPNFLFVDDEQSLYVSDWGNDRVMKWRKDAQEGIVVAGGNGCGKNLNQLNRPRGILVDQEGRIYVADCWNDRIMRWSEGDEEGEIIVGGNGKGNEPNQLSYPLGLLFDGEGNLHVGDWGNHRIQLFDLIV</sequence>
<evidence type="ECO:0000313" key="6">
    <source>
        <dbReference type="EMBL" id="CAF1338448.1"/>
    </source>
</evidence>
<dbReference type="CDD" id="cd05819">
    <property type="entry name" value="NHL"/>
    <property type="match status" value="1"/>
</dbReference>
<name>A0A815ZFK3_ADIRI</name>
<proteinExistence type="predicted"/>
<comment type="caution">
    <text evidence="7">The sequence shown here is derived from an EMBL/GenBank/DDBJ whole genome shotgun (WGS) entry which is preliminary data.</text>
</comment>
<accession>A0A815ZFK3</accession>
<dbReference type="SUPFAM" id="SSF101898">
    <property type="entry name" value="NHL repeat"/>
    <property type="match status" value="1"/>
</dbReference>